<proteinExistence type="predicted"/>
<sequence length="275" mass="31089">MPSIESDGRSLTPVTPVRDERTPETADYADIDAMPEGLRVPSMHRELKEFFSGKVDPETREAVAMYFDYFYPLCPIFHPSLFIRRVVENDVDPILIDAMKATTARMVTAKTGRFVDGDALAESVKSRIISHLESPSIDYVRTLVVMTLLAGCRGEHLSYNSLIVLAASLVTRCGWHQIDLYRRPPPATWEEWVNDQIKRRIFWIVYQTDSYQSMLTGRGTTLNVSSVYVRTPCSDFEWDIVLKQGDEGQSLATHTPSVVIVLVWLVLVDDAVDEG</sequence>
<name>A0ACC1J5G9_9FUNG</name>
<organism evidence="1 2">
    <name type="scientific">Linderina macrospora</name>
    <dbReference type="NCBI Taxonomy" id="4868"/>
    <lineage>
        <taxon>Eukaryota</taxon>
        <taxon>Fungi</taxon>
        <taxon>Fungi incertae sedis</taxon>
        <taxon>Zoopagomycota</taxon>
        <taxon>Kickxellomycotina</taxon>
        <taxon>Kickxellomycetes</taxon>
        <taxon>Kickxellales</taxon>
        <taxon>Kickxellaceae</taxon>
        <taxon>Linderina</taxon>
    </lineage>
</organism>
<evidence type="ECO:0000313" key="1">
    <source>
        <dbReference type="EMBL" id="KAJ1938123.1"/>
    </source>
</evidence>
<accession>A0ACC1J5G9</accession>
<reference evidence="1" key="1">
    <citation type="submission" date="2022-07" db="EMBL/GenBank/DDBJ databases">
        <title>Phylogenomic reconstructions and comparative analyses of Kickxellomycotina fungi.</title>
        <authorList>
            <person name="Reynolds N.K."/>
            <person name="Stajich J.E."/>
            <person name="Barry K."/>
            <person name="Grigoriev I.V."/>
            <person name="Crous P."/>
            <person name="Smith M.E."/>
        </authorList>
    </citation>
    <scope>NUCLEOTIDE SEQUENCE</scope>
    <source>
        <strain evidence="1">NRRL 5244</strain>
    </source>
</reference>
<comment type="caution">
    <text evidence="1">The sequence shown here is derived from an EMBL/GenBank/DDBJ whole genome shotgun (WGS) entry which is preliminary data.</text>
</comment>
<evidence type="ECO:0000313" key="2">
    <source>
        <dbReference type="Proteomes" id="UP001150603"/>
    </source>
</evidence>
<gene>
    <name evidence="1" type="ORF">FBU59_004541</name>
</gene>
<protein>
    <submittedName>
        <fullName evidence="1">Uncharacterized protein</fullName>
    </submittedName>
</protein>
<dbReference type="Proteomes" id="UP001150603">
    <property type="component" value="Unassembled WGS sequence"/>
</dbReference>
<keyword evidence="2" id="KW-1185">Reference proteome</keyword>
<dbReference type="EMBL" id="JANBPW010003282">
    <property type="protein sequence ID" value="KAJ1938123.1"/>
    <property type="molecule type" value="Genomic_DNA"/>
</dbReference>